<dbReference type="SUPFAM" id="SSF47336">
    <property type="entry name" value="ACP-like"/>
    <property type="match status" value="1"/>
</dbReference>
<evidence type="ECO:0000259" key="1">
    <source>
        <dbReference type="PROSITE" id="PS50075"/>
    </source>
</evidence>
<gene>
    <name evidence="2" type="ORF">FPK87_23175</name>
</gene>
<name>A0ABD5DH61_ACIBA</name>
<reference evidence="2" key="1">
    <citation type="submission" date="2019-07" db="EMBL/GenBank/DDBJ databases">
        <title>Biological characteristics of mucoid Acinetobacter baumannii from a general hospital in China.</title>
        <authorList>
            <person name="Hua X."/>
            <person name="Yu Y."/>
        </authorList>
    </citation>
    <scope>NUCLEOTIDE SEQUENCE [LARGE SCALE GENOMIC DNA]</scope>
    <source>
        <strain evidence="2">N41</strain>
    </source>
</reference>
<dbReference type="AlphaFoldDB" id="A0ABD5DH61"/>
<sequence length="99" mass="10945">LEQAVMRGAPWRLAMRVFTDKMPPLQQALFNISATEKAATPVIPPADDNAFNGSLSDETAVMAWLKKRIAVQLRLSDPASLHPNQDLLQLGMDSLLFLE</sequence>
<comment type="caution">
    <text evidence="2">The sequence shown here is derived from an EMBL/GenBank/DDBJ whole genome shotgun (WGS) entry which is preliminary data.</text>
</comment>
<feature type="non-terminal residue" evidence="2">
    <location>
        <position position="1"/>
    </location>
</feature>
<proteinExistence type="predicted"/>
<dbReference type="PROSITE" id="PS50075">
    <property type="entry name" value="CARRIER"/>
    <property type="match status" value="1"/>
</dbReference>
<organism evidence="2">
    <name type="scientific">Acinetobacter baumannii</name>
    <dbReference type="NCBI Taxonomy" id="470"/>
    <lineage>
        <taxon>Bacteria</taxon>
        <taxon>Pseudomonadati</taxon>
        <taxon>Pseudomonadota</taxon>
        <taxon>Gammaproteobacteria</taxon>
        <taxon>Moraxellales</taxon>
        <taxon>Moraxellaceae</taxon>
        <taxon>Acinetobacter</taxon>
        <taxon>Acinetobacter calcoaceticus/baumannii complex</taxon>
    </lineage>
</organism>
<feature type="non-terminal residue" evidence="2">
    <location>
        <position position="99"/>
    </location>
</feature>
<dbReference type="Pfam" id="PF00550">
    <property type="entry name" value="PP-binding"/>
    <property type="match status" value="1"/>
</dbReference>
<dbReference type="EMBL" id="VMBB01000606">
    <property type="protein sequence ID" value="MDR8263324.1"/>
    <property type="molecule type" value="Genomic_DNA"/>
</dbReference>
<accession>A0ABD5DH61</accession>
<protein>
    <recommendedName>
        <fullName evidence="1">Carrier domain-containing protein</fullName>
    </recommendedName>
</protein>
<feature type="domain" description="Carrier" evidence="1">
    <location>
        <begin position="59"/>
        <end position="99"/>
    </location>
</feature>
<dbReference type="InterPro" id="IPR036736">
    <property type="entry name" value="ACP-like_sf"/>
</dbReference>
<evidence type="ECO:0000313" key="2">
    <source>
        <dbReference type="EMBL" id="MDR8263324.1"/>
    </source>
</evidence>
<dbReference type="InterPro" id="IPR009081">
    <property type="entry name" value="PP-bd_ACP"/>
</dbReference>